<dbReference type="SUPFAM" id="SSF48225">
    <property type="entry name" value="Seven-hairpin glycosidases"/>
    <property type="match status" value="1"/>
</dbReference>
<keyword evidence="6" id="KW-0106">Calcium</keyword>
<keyword evidence="8" id="KW-0732">Signal</keyword>
<feature type="active site" description="Proton donor" evidence="5">
    <location>
        <position position="134"/>
    </location>
</feature>
<keyword evidence="10" id="KW-1185">Reference proteome</keyword>
<comment type="subcellular location">
    <subcellularLocation>
        <location evidence="1">Endoplasmic reticulum</location>
    </subcellularLocation>
</comment>
<dbReference type="InterPro" id="IPR036026">
    <property type="entry name" value="Seven-hairpin_glycosidases"/>
</dbReference>
<keyword evidence="6" id="KW-0479">Metal-binding</keyword>
<dbReference type="GO" id="GO:0005509">
    <property type="term" value="F:calcium ion binding"/>
    <property type="evidence" value="ECO:0007669"/>
    <property type="project" value="InterPro"/>
</dbReference>
<proteinExistence type="inferred from homology"/>
<feature type="chain" id="PRO_5043426915" description="alpha-1,2-Mannosidase" evidence="8">
    <location>
        <begin position="22"/>
        <end position="675"/>
    </location>
</feature>
<dbReference type="EC" id="3.2.1.-" evidence="7"/>
<dbReference type="PRINTS" id="PR00747">
    <property type="entry name" value="GLYHDRLASE47"/>
</dbReference>
<dbReference type="PANTHER" id="PTHR45679:SF5">
    <property type="entry name" value="ER DEGRADATION-ENHANCING ALPHA-MANNOSIDASE-LIKE PROTEIN 1"/>
    <property type="match status" value="1"/>
</dbReference>
<feature type="signal peptide" evidence="8">
    <location>
        <begin position="1"/>
        <end position="21"/>
    </location>
</feature>
<dbReference type="Pfam" id="PF01532">
    <property type="entry name" value="Glyco_hydro_47"/>
    <property type="match status" value="1"/>
</dbReference>
<comment type="cofactor">
    <cofactor evidence="6">
        <name>Ca(2+)</name>
        <dbReference type="ChEBI" id="CHEBI:29108"/>
    </cofactor>
</comment>
<dbReference type="Proteomes" id="UP001314263">
    <property type="component" value="Unassembled WGS sequence"/>
</dbReference>
<dbReference type="InterPro" id="IPR012341">
    <property type="entry name" value="6hp_glycosidase-like_sf"/>
</dbReference>
<keyword evidence="4" id="KW-0325">Glycoprotein</keyword>
<gene>
    <name evidence="9" type="ORF">CVIRNUC_004860</name>
</gene>
<evidence type="ECO:0000256" key="8">
    <source>
        <dbReference type="SAM" id="SignalP"/>
    </source>
</evidence>
<evidence type="ECO:0000313" key="10">
    <source>
        <dbReference type="Proteomes" id="UP001314263"/>
    </source>
</evidence>
<dbReference type="GO" id="GO:1904380">
    <property type="term" value="P:endoplasmic reticulum mannose trimming"/>
    <property type="evidence" value="ECO:0007669"/>
    <property type="project" value="InterPro"/>
</dbReference>
<feature type="active site" evidence="5">
    <location>
        <position position="391"/>
    </location>
</feature>
<dbReference type="GO" id="GO:0044322">
    <property type="term" value="C:endoplasmic reticulum quality control compartment"/>
    <property type="evidence" value="ECO:0007669"/>
    <property type="project" value="GOC"/>
</dbReference>
<dbReference type="AlphaFoldDB" id="A0AAV1I3V9"/>
<dbReference type="Gene3D" id="1.50.10.10">
    <property type="match status" value="1"/>
</dbReference>
<feature type="active site" evidence="5">
    <location>
        <position position="275"/>
    </location>
</feature>
<evidence type="ECO:0000256" key="1">
    <source>
        <dbReference type="ARBA" id="ARBA00004240"/>
    </source>
</evidence>
<evidence type="ECO:0000256" key="4">
    <source>
        <dbReference type="ARBA" id="ARBA00023180"/>
    </source>
</evidence>
<evidence type="ECO:0000256" key="5">
    <source>
        <dbReference type="PIRSR" id="PIRSR601382-1"/>
    </source>
</evidence>
<keyword evidence="7" id="KW-0378">Hydrolase</keyword>
<evidence type="ECO:0000256" key="7">
    <source>
        <dbReference type="RuleBase" id="RU361193"/>
    </source>
</evidence>
<protein>
    <recommendedName>
        <fullName evidence="7">alpha-1,2-Mannosidase</fullName>
        <ecNumber evidence="7">3.2.1.-</ecNumber>
    </recommendedName>
</protein>
<evidence type="ECO:0000256" key="6">
    <source>
        <dbReference type="PIRSR" id="PIRSR601382-2"/>
    </source>
</evidence>
<comment type="caution">
    <text evidence="9">The sequence shown here is derived from an EMBL/GenBank/DDBJ whole genome shotgun (WGS) entry which is preliminary data.</text>
</comment>
<dbReference type="InterPro" id="IPR044674">
    <property type="entry name" value="EDEM1/2/3"/>
</dbReference>
<evidence type="ECO:0000313" key="9">
    <source>
        <dbReference type="EMBL" id="CAK0779816.1"/>
    </source>
</evidence>
<sequence length="675" mass="74049">MSFDGLLAFLLVLGGNLKCSGKGISHVSFDDNSRTKMEKQAMDMFYHAFDNYMAHAFPHDELKPLSKSFTDSLGELGDVQNLRKKTAYSGCALSLIDALSTLAVIGDRARFQEGVNWLLQNLTFDLDVRANVFEMNIRLLGGLLSAHLLAEDTRLGLMPGYQGGLLPLALDLGSRLLPAFTFSPSGMPFPWVNLRHGVLANESVFETNTAAVGSFTVEMGLLSRLTGRPEFESCAKTALRTLWGMRTPLGLFGTALDMRQSMWLDNNGGIGASADSFYEYLLKAYILFGEEEYWVMFKEAYTAAVRFYKAGPWYHNADIWSGLPTQQQTTSLQAFWPGMQVLAGDVDLAQEAFAAFLSLWRRFGLLPERFLLDSAGGSIHPLEQYYPLRPELMESAFYLYKATGKQTYMDAARYMMDSLNNHARVEGGFASIRSVVSMEQEDHMPSYFLAETCKYAFLIANSTFLEGSNYVFTTEGHPIPVGHPALQRTISVPSSAITGPIAVASREISTDPSDVSMSSAFFSSSSNELAASADCDAAPEVSQITALRDSEPAPRQLQPSALDRRICPEPLQGMFQSCCHVPDLHANASCSAAQDCGVDAGLCRPRVCSKPGWCITPMQAVAPTPAVQQRSFVVRTPAGQTLEVQTAGMQSRQSMASMLQSIMPLIVQMQQQLLG</sequence>
<name>A0AAV1I3V9_9CHLO</name>
<evidence type="ECO:0000256" key="3">
    <source>
        <dbReference type="ARBA" id="ARBA00022824"/>
    </source>
</evidence>
<evidence type="ECO:0000256" key="2">
    <source>
        <dbReference type="ARBA" id="ARBA00007658"/>
    </source>
</evidence>
<dbReference type="InterPro" id="IPR001382">
    <property type="entry name" value="Glyco_hydro_47"/>
</dbReference>
<reference evidence="9 10" key="1">
    <citation type="submission" date="2023-10" db="EMBL/GenBank/DDBJ databases">
        <authorList>
            <person name="Maclean D."/>
            <person name="Macfadyen A."/>
        </authorList>
    </citation>
    <scope>NUCLEOTIDE SEQUENCE [LARGE SCALE GENOMIC DNA]</scope>
</reference>
<dbReference type="GO" id="GO:0004571">
    <property type="term" value="F:mannosyl-oligosaccharide 1,2-alpha-mannosidase activity"/>
    <property type="evidence" value="ECO:0007669"/>
    <property type="project" value="InterPro"/>
</dbReference>
<dbReference type="GO" id="GO:0005975">
    <property type="term" value="P:carbohydrate metabolic process"/>
    <property type="evidence" value="ECO:0007669"/>
    <property type="project" value="InterPro"/>
</dbReference>
<dbReference type="EMBL" id="CAUYUE010000006">
    <property type="protein sequence ID" value="CAK0779816.1"/>
    <property type="molecule type" value="Genomic_DNA"/>
</dbReference>
<dbReference type="PANTHER" id="PTHR45679">
    <property type="entry name" value="ER DEGRADATION-ENHANCING ALPHA-MANNOSIDASE-LIKE PROTEIN 2"/>
    <property type="match status" value="1"/>
</dbReference>
<comment type="similarity">
    <text evidence="2 7">Belongs to the glycosyl hydrolase 47 family.</text>
</comment>
<feature type="binding site" evidence="6">
    <location>
        <position position="474"/>
    </location>
    <ligand>
        <name>Ca(2+)</name>
        <dbReference type="ChEBI" id="CHEBI:29108"/>
    </ligand>
</feature>
<dbReference type="GO" id="GO:0016020">
    <property type="term" value="C:membrane"/>
    <property type="evidence" value="ECO:0007669"/>
    <property type="project" value="InterPro"/>
</dbReference>
<keyword evidence="7" id="KW-0326">Glycosidase</keyword>
<keyword evidence="3" id="KW-0256">Endoplasmic reticulum</keyword>
<organism evidence="9 10">
    <name type="scientific">Coccomyxa viridis</name>
    <dbReference type="NCBI Taxonomy" id="1274662"/>
    <lineage>
        <taxon>Eukaryota</taxon>
        <taxon>Viridiplantae</taxon>
        <taxon>Chlorophyta</taxon>
        <taxon>core chlorophytes</taxon>
        <taxon>Trebouxiophyceae</taxon>
        <taxon>Trebouxiophyceae incertae sedis</taxon>
        <taxon>Coccomyxaceae</taxon>
        <taxon>Coccomyxa</taxon>
    </lineage>
</organism>
<feature type="active site" description="Proton donor" evidence="5">
    <location>
        <position position="368"/>
    </location>
</feature>
<accession>A0AAV1I3V9</accession>